<dbReference type="AlphaFoldDB" id="A0A0M3I8T8"/>
<name>A0A0M3I8T8_ASCLU</name>
<reference evidence="2" key="1">
    <citation type="submission" date="2017-02" db="UniProtKB">
        <authorList>
            <consortium name="WormBaseParasite"/>
        </authorList>
    </citation>
    <scope>IDENTIFICATION</scope>
</reference>
<organism evidence="1 2">
    <name type="scientific">Ascaris lumbricoides</name>
    <name type="common">Giant roundworm</name>
    <dbReference type="NCBI Taxonomy" id="6252"/>
    <lineage>
        <taxon>Eukaryota</taxon>
        <taxon>Metazoa</taxon>
        <taxon>Ecdysozoa</taxon>
        <taxon>Nematoda</taxon>
        <taxon>Chromadorea</taxon>
        <taxon>Rhabditida</taxon>
        <taxon>Spirurina</taxon>
        <taxon>Ascaridomorpha</taxon>
        <taxon>Ascaridoidea</taxon>
        <taxon>Ascarididae</taxon>
        <taxon>Ascaris</taxon>
    </lineage>
</organism>
<dbReference type="WBParaSite" id="ALUE_0001379901-mRNA-1">
    <property type="protein sequence ID" value="ALUE_0001379901-mRNA-1"/>
    <property type="gene ID" value="ALUE_0001379901"/>
</dbReference>
<sequence>MCSGLQEAGSSCAAIADMTRPLGRPNRQVALLASYYLPLDLCSVPAVSFVVLRSNKSMATLSIPAYTVPGRVSKGSSRQILGGRRIDCQGSSALNCRP</sequence>
<evidence type="ECO:0000313" key="1">
    <source>
        <dbReference type="Proteomes" id="UP000036681"/>
    </source>
</evidence>
<evidence type="ECO:0000313" key="2">
    <source>
        <dbReference type="WBParaSite" id="ALUE_0001379901-mRNA-1"/>
    </source>
</evidence>
<dbReference type="Proteomes" id="UP000036681">
    <property type="component" value="Unplaced"/>
</dbReference>
<accession>A0A0M3I8T8</accession>
<proteinExistence type="predicted"/>
<protein>
    <submittedName>
        <fullName evidence="2">Uncharacterized protein</fullName>
    </submittedName>
</protein>
<keyword evidence="1" id="KW-1185">Reference proteome</keyword>